<feature type="modified residue" description="4-aspartylphosphate" evidence="2">
    <location>
        <position position="52"/>
    </location>
</feature>
<dbReference type="CDD" id="cd17569">
    <property type="entry name" value="REC_HupR-like"/>
    <property type="match status" value="1"/>
</dbReference>
<dbReference type="InterPro" id="IPR050595">
    <property type="entry name" value="Bact_response_regulator"/>
</dbReference>
<keyword evidence="1 2" id="KW-0597">Phosphoprotein</keyword>
<feature type="domain" description="Response regulatory" evidence="3">
    <location>
        <begin position="3"/>
        <end position="118"/>
    </location>
</feature>
<dbReference type="Gene3D" id="3.30.450.20">
    <property type="entry name" value="PAS domain"/>
    <property type="match status" value="1"/>
</dbReference>
<accession>A0ABX3A818</accession>
<gene>
    <name evidence="4" type="ORF">BGC07_04015</name>
</gene>
<protein>
    <submittedName>
        <fullName evidence="4">Response regulator</fullName>
    </submittedName>
</protein>
<comment type="caution">
    <text evidence="4">The sequence shown here is derived from an EMBL/GenBank/DDBJ whole genome shotgun (WGS) entry which is preliminary data.</text>
</comment>
<dbReference type="EMBL" id="MDTU01000001">
    <property type="protein sequence ID" value="ODN42254.1"/>
    <property type="molecule type" value="Genomic_DNA"/>
</dbReference>
<proteinExistence type="predicted"/>
<reference evidence="4 5" key="1">
    <citation type="submission" date="2016-08" db="EMBL/GenBank/DDBJ databases">
        <title>Draft genome sequence of Candidatus Piscirickettsia litoralis, from seawater.</title>
        <authorList>
            <person name="Wan X."/>
            <person name="Lee A.J."/>
            <person name="Hou S."/>
            <person name="Donachie S.P."/>
        </authorList>
    </citation>
    <scope>NUCLEOTIDE SEQUENCE [LARGE SCALE GENOMIC DNA]</scope>
    <source>
        <strain evidence="4 5">Y2</strain>
    </source>
</reference>
<evidence type="ECO:0000256" key="2">
    <source>
        <dbReference type="PROSITE-ProRule" id="PRU00169"/>
    </source>
</evidence>
<dbReference type="InterPro" id="IPR001789">
    <property type="entry name" value="Sig_transdc_resp-reg_receiver"/>
</dbReference>
<evidence type="ECO:0000313" key="4">
    <source>
        <dbReference type="EMBL" id="ODN42254.1"/>
    </source>
</evidence>
<keyword evidence="5" id="KW-1185">Reference proteome</keyword>
<name>A0ABX3A818_9GAMM</name>
<dbReference type="RefSeq" id="WP_069312051.1">
    <property type="nucleotide sequence ID" value="NZ_MDTU01000001.1"/>
</dbReference>
<dbReference type="PANTHER" id="PTHR44591">
    <property type="entry name" value="STRESS RESPONSE REGULATOR PROTEIN 1"/>
    <property type="match status" value="1"/>
</dbReference>
<evidence type="ECO:0000313" key="5">
    <source>
        <dbReference type="Proteomes" id="UP000094329"/>
    </source>
</evidence>
<dbReference type="SUPFAM" id="SSF52172">
    <property type="entry name" value="CheY-like"/>
    <property type="match status" value="1"/>
</dbReference>
<dbReference type="PANTHER" id="PTHR44591:SF19">
    <property type="entry name" value="TWO-COMPONENT RESPONSE REGULATOR-RELATED"/>
    <property type="match status" value="1"/>
</dbReference>
<dbReference type="SMART" id="SM00448">
    <property type="entry name" value="REC"/>
    <property type="match status" value="1"/>
</dbReference>
<dbReference type="InterPro" id="IPR011006">
    <property type="entry name" value="CheY-like_superfamily"/>
</dbReference>
<dbReference type="Pfam" id="PF00072">
    <property type="entry name" value="Response_reg"/>
    <property type="match status" value="1"/>
</dbReference>
<evidence type="ECO:0000259" key="3">
    <source>
        <dbReference type="PROSITE" id="PS50110"/>
    </source>
</evidence>
<dbReference type="PROSITE" id="PS50110">
    <property type="entry name" value="RESPONSE_REGULATORY"/>
    <property type="match status" value="1"/>
</dbReference>
<dbReference type="Proteomes" id="UP000094329">
    <property type="component" value="Unassembled WGS sequence"/>
</dbReference>
<sequence>MPSLLLVDDESHIVDALKRLFRREKYTLFCAYNASEGLNILEQEKIDVILSDQRMPNMLGSEFLQRAQEKFPETIRVILSGYSDTKEIISGVLNGSIHQFLEKPWRANELREHIRYLINKTMTPEASPGDDHTLTAAFSFNSEGQLKSVNSYFCNLLDQSEEVVLTKPLTSVINYSQTQFEEILSHVQDHGHWHGKVTLNNQNKTHLMMSLAILEKEHAELIYGSLLTSTNSDHQ</sequence>
<organism evidence="4 5">
    <name type="scientific">Piscirickettsia litoralis</name>
    <dbReference type="NCBI Taxonomy" id="1891921"/>
    <lineage>
        <taxon>Bacteria</taxon>
        <taxon>Pseudomonadati</taxon>
        <taxon>Pseudomonadota</taxon>
        <taxon>Gammaproteobacteria</taxon>
        <taxon>Thiotrichales</taxon>
        <taxon>Piscirickettsiaceae</taxon>
        <taxon>Piscirickettsia</taxon>
    </lineage>
</organism>
<dbReference type="Gene3D" id="3.40.50.2300">
    <property type="match status" value="1"/>
</dbReference>
<evidence type="ECO:0000256" key="1">
    <source>
        <dbReference type="ARBA" id="ARBA00022553"/>
    </source>
</evidence>